<proteinExistence type="predicted"/>
<organism evidence="2 3">
    <name type="scientific">Tilletiopsis washingtonensis</name>
    <dbReference type="NCBI Taxonomy" id="58919"/>
    <lineage>
        <taxon>Eukaryota</taxon>
        <taxon>Fungi</taxon>
        <taxon>Dikarya</taxon>
        <taxon>Basidiomycota</taxon>
        <taxon>Ustilaginomycotina</taxon>
        <taxon>Exobasidiomycetes</taxon>
        <taxon>Entylomatales</taxon>
        <taxon>Entylomatales incertae sedis</taxon>
        <taxon>Tilletiopsis</taxon>
    </lineage>
</organism>
<evidence type="ECO:0000256" key="1">
    <source>
        <dbReference type="SAM" id="MobiDB-lite"/>
    </source>
</evidence>
<name>A0A316Z5C1_9BASI</name>
<reference evidence="2 3" key="1">
    <citation type="journal article" date="2018" name="Mol. Biol. Evol.">
        <title>Broad Genomic Sampling Reveals a Smut Pathogenic Ancestry of the Fungal Clade Ustilaginomycotina.</title>
        <authorList>
            <person name="Kijpornyongpan T."/>
            <person name="Mondo S.J."/>
            <person name="Barry K."/>
            <person name="Sandor L."/>
            <person name="Lee J."/>
            <person name="Lipzen A."/>
            <person name="Pangilinan J."/>
            <person name="LaButti K."/>
            <person name="Hainaut M."/>
            <person name="Henrissat B."/>
            <person name="Grigoriev I.V."/>
            <person name="Spatafora J.W."/>
            <person name="Aime M.C."/>
        </authorList>
    </citation>
    <scope>NUCLEOTIDE SEQUENCE [LARGE SCALE GENOMIC DNA]</scope>
    <source>
        <strain evidence="2 3">MCA 4186</strain>
    </source>
</reference>
<feature type="compositionally biased region" description="Acidic residues" evidence="1">
    <location>
        <begin position="226"/>
        <end position="237"/>
    </location>
</feature>
<feature type="region of interest" description="Disordered" evidence="1">
    <location>
        <begin position="189"/>
        <end position="287"/>
    </location>
</feature>
<keyword evidence="3" id="KW-1185">Reference proteome</keyword>
<protein>
    <submittedName>
        <fullName evidence="2">Uncharacterized protein</fullName>
    </submittedName>
</protein>
<accession>A0A316Z5C1</accession>
<evidence type="ECO:0000313" key="2">
    <source>
        <dbReference type="EMBL" id="PWN96254.1"/>
    </source>
</evidence>
<dbReference type="AlphaFoldDB" id="A0A316Z5C1"/>
<feature type="region of interest" description="Disordered" evidence="1">
    <location>
        <begin position="50"/>
        <end position="177"/>
    </location>
</feature>
<feature type="compositionally biased region" description="Low complexity" evidence="1">
    <location>
        <begin position="151"/>
        <end position="176"/>
    </location>
</feature>
<gene>
    <name evidence="2" type="ORF">FA09DRAFT_96832</name>
</gene>
<sequence>MRGPAAAHAVLCELVARADAHSPVLKPSVQEHEKRIDAPGMLRHAFLAPLSPHTAPADGSRRSRQSAQPSPESATDDDGDAAAQRVPRKVAGAQPVAQRAARLSAPPSTVAMPVSKPRASQEGRRVPSTASLSAWAQLRARSSSANLEAGAASRTPKSSTRTRSASRSGSAAPLSRGVSLRAALQSMSLTPESALDSGRASGPGRLLGQRTPFGIIRPPNVPMEAEQLDDEAEDSGEDASYVPRQAARPHEQSAKHHVPATSPGPSHASAPWEPGPWAGGLGARGLVPTRQRTRMGRLETRSDGAVLATVGVGGAESKEVHMLIAPDGARVRVEVFADDTVGAAASTLDVTREDIPEPLRPIYLHASRWLSRLRARTPLAAFVVHDAELGAATCTVMANVPQPDYVLRWSLSKREGSKTTQASEACAGELVVSISEGSRKARVWRRCVVQPRTAGADEAAWARTTLRLSRPSGHTAPLAFDAHSPVARGLANLERAALVLALDCAPAARSIALEALAL</sequence>
<dbReference type="EMBL" id="KZ819300">
    <property type="protein sequence ID" value="PWN96254.1"/>
    <property type="molecule type" value="Genomic_DNA"/>
</dbReference>
<evidence type="ECO:0000313" key="3">
    <source>
        <dbReference type="Proteomes" id="UP000245946"/>
    </source>
</evidence>
<dbReference type="RefSeq" id="XP_025596533.1">
    <property type="nucleotide sequence ID" value="XM_025745927.1"/>
</dbReference>
<feature type="compositionally biased region" description="Polar residues" evidence="1">
    <location>
        <begin position="128"/>
        <end position="146"/>
    </location>
</feature>
<dbReference type="GeneID" id="37273471"/>
<dbReference type="Proteomes" id="UP000245946">
    <property type="component" value="Unassembled WGS sequence"/>
</dbReference>